<evidence type="ECO:0000313" key="3">
    <source>
        <dbReference type="Proteomes" id="UP000245946"/>
    </source>
</evidence>
<feature type="compositionally biased region" description="Low complexity" evidence="1">
    <location>
        <begin position="93"/>
        <end position="127"/>
    </location>
</feature>
<feature type="region of interest" description="Disordered" evidence="1">
    <location>
        <begin position="192"/>
        <end position="222"/>
    </location>
</feature>
<organism evidence="2 3">
    <name type="scientific">Tilletiopsis washingtonensis</name>
    <dbReference type="NCBI Taxonomy" id="58919"/>
    <lineage>
        <taxon>Eukaryota</taxon>
        <taxon>Fungi</taxon>
        <taxon>Dikarya</taxon>
        <taxon>Basidiomycota</taxon>
        <taxon>Ustilaginomycotina</taxon>
        <taxon>Exobasidiomycetes</taxon>
        <taxon>Entylomatales</taxon>
        <taxon>Entylomatales incertae sedis</taxon>
        <taxon>Tilletiopsis</taxon>
    </lineage>
</organism>
<accession>A0A316Z0P7</accession>
<feature type="compositionally biased region" description="Acidic residues" evidence="1">
    <location>
        <begin position="514"/>
        <end position="523"/>
    </location>
</feature>
<proteinExistence type="predicted"/>
<dbReference type="RefSeq" id="XP_025594797.1">
    <property type="nucleotide sequence ID" value="XM_025739312.1"/>
</dbReference>
<protein>
    <submittedName>
        <fullName evidence="2">Uncharacterized protein</fullName>
    </submittedName>
</protein>
<feature type="region of interest" description="Disordered" evidence="1">
    <location>
        <begin position="331"/>
        <end position="356"/>
    </location>
</feature>
<gene>
    <name evidence="2" type="ORF">FA09DRAFT_175032</name>
</gene>
<dbReference type="AlphaFoldDB" id="A0A316Z0P7"/>
<keyword evidence="3" id="KW-1185">Reference proteome</keyword>
<feature type="region of interest" description="Disordered" evidence="1">
    <location>
        <begin position="59"/>
        <end position="146"/>
    </location>
</feature>
<reference evidence="2 3" key="1">
    <citation type="journal article" date="2018" name="Mol. Biol. Evol.">
        <title>Broad Genomic Sampling Reveals a Smut Pathogenic Ancestry of the Fungal Clade Ustilaginomycotina.</title>
        <authorList>
            <person name="Kijpornyongpan T."/>
            <person name="Mondo S.J."/>
            <person name="Barry K."/>
            <person name="Sandor L."/>
            <person name="Lee J."/>
            <person name="Lipzen A."/>
            <person name="Pangilinan J."/>
            <person name="LaButti K."/>
            <person name="Hainaut M."/>
            <person name="Henrissat B."/>
            <person name="Grigoriev I.V."/>
            <person name="Spatafora J.W."/>
            <person name="Aime M.C."/>
        </authorList>
    </citation>
    <scope>NUCLEOTIDE SEQUENCE [LARGE SCALE GENOMIC DNA]</scope>
    <source>
        <strain evidence="2 3">MCA 4186</strain>
    </source>
</reference>
<dbReference type="OrthoDB" id="10354300at2759"/>
<feature type="region of interest" description="Disordered" evidence="1">
    <location>
        <begin position="384"/>
        <end position="446"/>
    </location>
</feature>
<feature type="region of interest" description="Disordered" evidence="1">
    <location>
        <begin position="495"/>
        <end position="537"/>
    </location>
</feature>
<dbReference type="Proteomes" id="UP000245946">
    <property type="component" value="Unassembled WGS sequence"/>
</dbReference>
<name>A0A316Z0P7_9BASI</name>
<dbReference type="GeneID" id="37266858"/>
<sequence length="645" mass="68800">MTPPPRALRGSRRRQSQLVQLPPPLNRHGRQLPLTHQLLASLDYTPQWRSSRSAAAAVRRLRSMRRPPAAAAAAPRSASRARRSTPRTAHANLPARRCSASAPPSLRARSSGAAAARPTRACARASTGTSCSPGAQPTRHGHHHRRLRLRAASGRCSQRRRCPPTRCLTSPATVSGGNVSVLAGPRCCRGASLSRHTSGAPKTASPSALTLPPLHDGTGRFVLSDDEADDEAELSPQALLRSASADRWEGASHASSALLSDSSVLRFSDEAPDLAASLLLPSDSSAAWSGLTPDDDGYASELHFDGIFAVARRGASDEAVASWASSSRLVQEAAPHQGRSASQLPHPEAELTDEEWTASAGDRTQMADDEAAFDALLAESPAAQSAGLATLPHRKRAPKRRHRLAGGSQRSKRSATDTTRSVGNGPRLAAQPEAPTPVAPAYQPDRQAGTGTRLMRAVLHHVFAADEDVLDAVLHDAGPLAVPQPAIDECTARRRAPHRGFSHERSQHAGDVADVAEESETETQAESPHGGDRAADFRPRSASLSLVASAALAHQARLRALEPTALETLQAALVDGSLRVPAPLRLLGQLARAFHLAVWGSLEQKDRPQLLDEHDELPHLQEVPRLWNGGLHPALRARRQSHDSR</sequence>
<evidence type="ECO:0000256" key="1">
    <source>
        <dbReference type="SAM" id="MobiDB-lite"/>
    </source>
</evidence>
<evidence type="ECO:0000313" key="2">
    <source>
        <dbReference type="EMBL" id="PWN94518.1"/>
    </source>
</evidence>
<feature type="compositionally biased region" description="Low complexity" evidence="1">
    <location>
        <begin position="66"/>
        <end position="78"/>
    </location>
</feature>
<feature type="compositionally biased region" description="Basic residues" evidence="1">
    <location>
        <begin position="392"/>
        <end position="404"/>
    </location>
</feature>
<dbReference type="EMBL" id="KZ819311">
    <property type="protein sequence ID" value="PWN94518.1"/>
    <property type="molecule type" value="Genomic_DNA"/>
</dbReference>